<dbReference type="InterPro" id="IPR027385">
    <property type="entry name" value="Beta-barrel_OMP"/>
</dbReference>
<dbReference type="InterPro" id="IPR051692">
    <property type="entry name" value="OMP-like"/>
</dbReference>
<dbReference type="PANTHER" id="PTHR34001">
    <property type="entry name" value="BLL7405 PROTEIN"/>
    <property type="match status" value="1"/>
</dbReference>
<evidence type="ECO:0000256" key="2">
    <source>
        <dbReference type="ARBA" id="ARBA00022729"/>
    </source>
</evidence>
<sequence>MHRLLAGFVSANLFFSAATAKAADLSLDAAPMFNWTGLYVGVQGGYQWSKDRSTEFFTPTGAATGFSQDFQPDGGFGGVHVGYNYQFDWLVLGIEGDADFGRASDGFTCCGGIFTFDARKNWEASIRGRIGVTPTDRLLLYVTGGAAFTDLKYSWNSIEPLFPGVNANVFKTGWTVGGGGEVAVTDRVTARLEYRYSDFGTTRFEWIDGSYEQHPRFHTARTGVSLKF</sequence>
<protein>
    <submittedName>
        <fullName evidence="8">Outer membrane protein</fullName>
    </submittedName>
</protein>
<evidence type="ECO:0000313" key="9">
    <source>
        <dbReference type="Proteomes" id="UP000012062"/>
    </source>
</evidence>
<reference evidence="8 9" key="1">
    <citation type="submission" date="2013-02" db="EMBL/GenBank/DDBJ databases">
        <authorList>
            <person name="Genoscope - CEA"/>
        </authorList>
    </citation>
    <scope>NUCLEOTIDE SEQUENCE [LARGE SCALE GENOMIC DNA]</scope>
    <source>
        <strain evidence="8 9">STM 2683</strain>
    </source>
</reference>
<dbReference type="OrthoDB" id="9815357at2"/>
<evidence type="ECO:0000256" key="1">
    <source>
        <dbReference type="ARBA" id="ARBA00004442"/>
    </source>
</evidence>
<dbReference type="Proteomes" id="UP000012062">
    <property type="component" value="Unassembled WGS sequence"/>
</dbReference>
<keyword evidence="4" id="KW-0998">Cell outer membrane</keyword>
<keyword evidence="3" id="KW-0472">Membrane</keyword>
<evidence type="ECO:0000256" key="5">
    <source>
        <dbReference type="ARBA" id="ARBA00038306"/>
    </source>
</evidence>
<dbReference type="AlphaFoldDB" id="M5ETC6"/>
<dbReference type="Gene3D" id="2.40.160.20">
    <property type="match status" value="1"/>
</dbReference>
<dbReference type="RefSeq" id="WP_008876154.1">
    <property type="nucleotide sequence ID" value="NZ_CAUM01000119.1"/>
</dbReference>
<gene>
    <name evidence="8" type="ORF">MESS2_510019</name>
</gene>
<comment type="caution">
    <text evidence="8">The sequence shown here is derived from an EMBL/GenBank/DDBJ whole genome shotgun (WGS) entry which is preliminary data.</text>
</comment>
<evidence type="ECO:0000256" key="4">
    <source>
        <dbReference type="ARBA" id="ARBA00023237"/>
    </source>
</evidence>
<dbReference type="SUPFAM" id="SSF56925">
    <property type="entry name" value="OMPA-like"/>
    <property type="match status" value="1"/>
</dbReference>
<keyword evidence="9" id="KW-1185">Reference proteome</keyword>
<dbReference type="STRING" id="1297569.MESS2_510019"/>
<accession>M5ETC6</accession>
<dbReference type="eggNOG" id="COG3637">
    <property type="taxonomic scope" value="Bacteria"/>
</dbReference>
<evidence type="ECO:0000256" key="3">
    <source>
        <dbReference type="ARBA" id="ARBA00023136"/>
    </source>
</evidence>
<organism evidence="8 9">
    <name type="scientific">Mesorhizobium metallidurans STM 2683</name>
    <dbReference type="NCBI Taxonomy" id="1297569"/>
    <lineage>
        <taxon>Bacteria</taxon>
        <taxon>Pseudomonadati</taxon>
        <taxon>Pseudomonadota</taxon>
        <taxon>Alphaproteobacteria</taxon>
        <taxon>Hyphomicrobiales</taxon>
        <taxon>Phyllobacteriaceae</taxon>
        <taxon>Mesorhizobium</taxon>
    </lineage>
</organism>
<evidence type="ECO:0000259" key="7">
    <source>
        <dbReference type="Pfam" id="PF13505"/>
    </source>
</evidence>
<feature type="signal peptide" evidence="6">
    <location>
        <begin position="1"/>
        <end position="22"/>
    </location>
</feature>
<dbReference type="EMBL" id="CAUM01000119">
    <property type="protein sequence ID" value="CCV07265.1"/>
    <property type="molecule type" value="Genomic_DNA"/>
</dbReference>
<feature type="domain" description="Outer membrane protein beta-barrel" evidence="7">
    <location>
        <begin position="17"/>
        <end position="228"/>
    </location>
</feature>
<keyword evidence="2 6" id="KW-0732">Signal</keyword>
<comment type="similarity">
    <text evidence="5">Belongs to the Omp25/RopB family.</text>
</comment>
<name>M5ETC6_9HYPH</name>
<evidence type="ECO:0000256" key="6">
    <source>
        <dbReference type="SAM" id="SignalP"/>
    </source>
</evidence>
<dbReference type="PANTHER" id="PTHR34001:SF3">
    <property type="entry name" value="BLL7405 PROTEIN"/>
    <property type="match status" value="1"/>
</dbReference>
<dbReference type="Pfam" id="PF13505">
    <property type="entry name" value="OMP_b-brl"/>
    <property type="match status" value="1"/>
</dbReference>
<comment type="subcellular location">
    <subcellularLocation>
        <location evidence="1">Cell outer membrane</location>
    </subcellularLocation>
</comment>
<feature type="chain" id="PRO_5004066411" evidence="6">
    <location>
        <begin position="23"/>
        <end position="228"/>
    </location>
</feature>
<evidence type="ECO:0000313" key="8">
    <source>
        <dbReference type="EMBL" id="CCV07265.1"/>
    </source>
</evidence>
<proteinExistence type="inferred from homology"/>
<dbReference type="GO" id="GO:0009279">
    <property type="term" value="C:cell outer membrane"/>
    <property type="evidence" value="ECO:0007669"/>
    <property type="project" value="UniProtKB-SubCell"/>
</dbReference>
<dbReference type="InterPro" id="IPR011250">
    <property type="entry name" value="OMP/PagP_B-barrel"/>
</dbReference>